<organism evidence="7">
    <name type="scientific">Chlorobaculum parvum</name>
    <dbReference type="NCBI Taxonomy" id="274539"/>
    <lineage>
        <taxon>Bacteria</taxon>
        <taxon>Pseudomonadati</taxon>
        <taxon>Chlorobiota</taxon>
        <taxon>Chlorobiia</taxon>
        <taxon>Chlorobiales</taxon>
        <taxon>Chlorobiaceae</taxon>
        <taxon>Chlorobaculum</taxon>
    </lineage>
</organism>
<accession>A0A7C5DCJ5</accession>
<name>A0A7C5DCJ5_9CHLB</name>
<keyword evidence="3" id="KW-0479">Metal-binding</keyword>
<sequence>MSVECGYSYDPAEDDLETNIPPGVCFYKLPVAWCCPVCNGTMNQFKTFDSQL</sequence>
<evidence type="ECO:0000256" key="4">
    <source>
        <dbReference type="ARBA" id="ARBA00022982"/>
    </source>
</evidence>
<evidence type="ECO:0000256" key="5">
    <source>
        <dbReference type="ARBA" id="ARBA00023004"/>
    </source>
</evidence>
<dbReference type="PROSITE" id="PS50903">
    <property type="entry name" value="RUBREDOXIN_LIKE"/>
    <property type="match status" value="1"/>
</dbReference>
<evidence type="ECO:0000313" key="7">
    <source>
        <dbReference type="EMBL" id="HHE07401.1"/>
    </source>
</evidence>
<dbReference type="SUPFAM" id="SSF57802">
    <property type="entry name" value="Rubredoxin-like"/>
    <property type="match status" value="1"/>
</dbReference>
<evidence type="ECO:0000256" key="3">
    <source>
        <dbReference type="ARBA" id="ARBA00022723"/>
    </source>
</evidence>
<keyword evidence="2" id="KW-0813">Transport</keyword>
<evidence type="ECO:0000259" key="6">
    <source>
        <dbReference type="PROSITE" id="PS50903"/>
    </source>
</evidence>
<keyword evidence="4" id="KW-0249">Electron transport</keyword>
<dbReference type="InterPro" id="IPR050526">
    <property type="entry name" value="Rubredoxin_ET"/>
</dbReference>
<dbReference type="InterPro" id="IPR024934">
    <property type="entry name" value="Rubredoxin-like_dom"/>
</dbReference>
<proteinExistence type="predicted"/>
<dbReference type="AlphaFoldDB" id="A0A7C5DCJ5"/>
<dbReference type="Proteomes" id="UP000886059">
    <property type="component" value="Unassembled WGS sequence"/>
</dbReference>
<protein>
    <submittedName>
        <fullName evidence="7">Rubredoxin</fullName>
    </submittedName>
</protein>
<dbReference type="GO" id="GO:0005506">
    <property type="term" value="F:iron ion binding"/>
    <property type="evidence" value="ECO:0007669"/>
    <property type="project" value="InterPro"/>
</dbReference>
<evidence type="ECO:0000256" key="1">
    <source>
        <dbReference type="ARBA" id="ARBA00001965"/>
    </source>
</evidence>
<dbReference type="InterPro" id="IPR024935">
    <property type="entry name" value="Rubredoxin_dom"/>
</dbReference>
<dbReference type="PANTHER" id="PTHR47627">
    <property type="entry name" value="RUBREDOXIN"/>
    <property type="match status" value="1"/>
</dbReference>
<feature type="domain" description="Rubredoxin-like" evidence="6">
    <location>
        <begin position="5"/>
        <end position="48"/>
    </location>
</feature>
<gene>
    <name evidence="7" type="ORF">ENL01_00460</name>
</gene>
<keyword evidence="5" id="KW-0408">Iron</keyword>
<dbReference type="Gene3D" id="2.20.28.10">
    <property type="match status" value="1"/>
</dbReference>
<dbReference type="GO" id="GO:0009055">
    <property type="term" value="F:electron transfer activity"/>
    <property type="evidence" value="ECO:0007669"/>
    <property type="project" value="TreeGrafter"/>
</dbReference>
<dbReference type="GO" id="GO:0043448">
    <property type="term" value="P:alkane catabolic process"/>
    <property type="evidence" value="ECO:0007669"/>
    <property type="project" value="TreeGrafter"/>
</dbReference>
<comment type="caution">
    <text evidence="7">The sequence shown here is derived from an EMBL/GenBank/DDBJ whole genome shotgun (WGS) entry which is preliminary data.</text>
</comment>
<comment type="cofactor">
    <cofactor evidence="1">
        <name>Fe(3+)</name>
        <dbReference type="ChEBI" id="CHEBI:29034"/>
    </cofactor>
</comment>
<reference evidence="7" key="1">
    <citation type="journal article" date="2020" name="mSystems">
        <title>Genome- and Community-Level Interaction Insights into Carbon Utilization and Element Cycling Functions of Hydrothermarchaeota in Hydrothermal Sediment.</title>
        <authorList>
            <person name="Zhou Z."/>
            <person name="Liu Y."/>
            <person name="Xu W."/>
            <person name="Pan J."/>
            <person name="Luo Z.H."/>
            <person name="Li M."/>
        </authorList>
    </citation>
    <scope>NUCLEOTIDE SEQUENCE [LARGE SCALE GENOMIC DNA]</scope>
    <source>
        <strain evidence="7">HyVt-628</strain>
    </source>
</reference>
<dbReference type="EMBL" id="DRSK01000028">
    <property type="protein sequence ID" value="HHE07401.1"/>
    <property type="molecule type" value="Genomic_DNA"/>
</dbReference>
<dbReference type="PANTHER" id="PTHR47627:SF1">
    <property type="entry name" value="RUBREDOXIN-1-RELATED"/>
    <property type="match status" value="1"/>
</dbReference>
<evidence type="ECO:0000256" key="2">
    <source>
        <dbReference type="ARBA" id="ARBA00022448"/>
    </source>
</evidence>
<dbReference type="Pfam" id="PF00301">
    <property type="entry name" value="Rubredoxin"/>
    <property type="match status" value="1"/>
</dbReference>